<evidence type="ECO:0000313" key="3">
    <source>
        <dbReference type="Proteomes" id="UP000040453"/>
    </source>
</evidence>
<keyword evidence="1" id="KW-0472">Membrane</keyword>
<dbReference type="Pfam" id="PF14118">
    <property type="entry name" value="YfzA"/>
    <property type="match status" value="1"/>
</dbReference>
<proteinExistence type="predicted"/>
<protein>
    <recommendedName>
        <fullName evidence="4">YfzA-like protein</fullName>
    </recommendedName>
</protein>
<feature type="transmembrane region" description="Helical" evidence="1">
    <location>
        <begin position="12"/>
        <end position="32"/>
    </location>
</feature>
<dbReference type="AlphaFoldDB" id="A0A0A1MGL5"/>
<accession>A0A0A1MGL5</accession>
<feature type="transmembrane region" description="Helical" evidence="1">
    <location>
        <begin position="67"/>
        <end position="92"/>
    </location>
</feature>
<keyword evidence="3" id="KW-1185">Reference proteome</keyword>
<name>A0A0A1MGL5_9BACI</name>
<dbReference type="Proteomes" id="UP000040453">
    <property type="component" value="Unassembled WGS sequence"/>
</dbReference>
<dbReference type="EMBL" id="CDGG01000001">
    <property type="protein sequence ID" value="CEI82228.1"/>
    <property type="molecule type" value="Genomic_DNA"/>
</dbReference>
<organism evidence="2 3">
    <name type="scientific">Oceanobacillus oncorhynchi</name>
    <dbReference type="NCBI Taxonomy" id="545501"/>
    <lineage>
        <taxon>Bacteria</taxon>
        <taxon>Bacillati</taxon>
        <taxon>Bacillota</taxon>
        <taxon>Bacilli</taxon>
        <taxon>Bacillales</taxon>
        <taxon>Bacillaceae</taxon>
        <taxon>Oceanobacillus</taxon>
    </lineage>
</organism>
<dbReference type="InterPro" id="IPR025627">
    <property type="entry name" value="YfzA"/>
</dbReference>
<evidence type="ECO:0000313" key="2">
    <source>
        <dbReference type="EMBL" id="CEI82228.1"/>
    </source>
</evidence>
<dbReference type="STRING" id="545501.BN997_02087"/>
<dbReference type="OrthoDB" id="2638799at2"/>
<gene>
    <name evidence="2" type="ORF">BN997_02087</name>
</gene>
<keyword evidence="1" id="KW-0812">Transmembrane</keyword>
<sequence>MTEKAEKTKGTGKQTLITIGGSLLAQIIFMLLDGTGWEPKVRDTDFINRILNAKLFTEYFHFYDYPFFNFATFLCLISVILCVFADIWSFIFKKSK</sequence>
<reference evidence="2 3" key="1">
    <citation type="submission" date="2014-11" db="EMBL/GenBank/DDBJ databases">
        <authorList>
            <person name="Urmite Genomes Urmite Genomes"/>
        </authorList>
    </citation>
    <scope>NUCLEOTIDE SEQUENCE [LARGE SCALE GENOMIC DNA]</scope>
    <source>
        <strain evidence="2 3">Oc5</strain>
    </source>
</reference>
<dbReference type="RefSeq" id="WP_042531898.1">
    <property type="nucleotide sequence ID" value="NZ_CAXOIH010000015.1"/>
</dbReference>
<evidence type="ECO:0000256" key="1">
    <source>
        <dbReference type="SAM" id="Phobius"/>
    </source>
</evidence>
<evidence type="ECO:0008006" key="4">
    <source>
        <dbReference type="Google" id="ProtNLM"/>
    </source>
</evidence>
<keyword evidence="1" id="KW-1133">Transmembrane helix</keyword>